<evidence type="ECO:0000313" key="2">
    <source>
        <dbReference type="EMBL" id="RNA31179.1"/>
    </source>
</evidence>
<name>A0A3M7S691_BRAPC</name>
<keyword evidence="1" id="KW-0472">Membrane</keyword>
<evidence type="ECO:0000256" key="1">
    <source>
        <dbReference type="SAM" id="Phobius"/>
    </source>
</evidence>
<reference evidence="2 3" key="1">
    <citation type="journal article" date="2018" name="Sci. Rep.">
        <title>Genomic signatures of local adaptation to the degree of environmental predictability in rotifers.</title>
        <authorList>
            <person name="Franch-Gras L."/>
            <person name="Hahn C."/>
            <person name="Garcia-Roger E.M."/>
            <person name="Carmona M.J."/>
            <person name="Serra M."/>
            <person name="Gomez A."/>
        </authorList>
    </citation>
    <scope>NUCLEOTIDE SEQUENCE [LARGE SCALE GENOMIC DNA]</scope>
    <source>
        <strain evidence="2">HYR1</strain>
    </source>
</reference>
<comment type="caution">
    <text evidence="2">The sequence shown here is derived from an EMBL/GenBank/DDBJ whole genome shotgun (WGS) entry which is preliminary data.</text>
</comment>
<protein>
    <submittedName>
        <fullName evidence="2">Uncharacterized protein</fullName>
    </submittedName>
</protein>
<keyword evidence="1" id="KW-1133">Transmembrane helix</keyword>
<sequence length="115" mass="13093">MTMPIKLFQNKIEIKKNKQSINHCVYICVKLIFTVSLLTIAISSRTKAASYVSFEFHEINVIPVDRPVLIYIYQVSELVKLTSHPASIRLLAIIDKSFSLFDGLRQHSCIAVRPS</sequence>
<organism evidence="2 3">
    <name type="scientific">Brachionus plicatilis</name>
    <name type="common">Marine rotifer</name>
    <name type="synonym">Brachionus muelleri</name>
    <dbReference type="NCBI Taxonomy" id="10195"/>
    <lineage>
        <taxon>Eukaryota</taxon>
        <taxon>Metazoa</taxon>
        <taxon>Spiralia</taxon>
        <taxon>Gnathifera</taxon>
        <taxon>Rotifera</taxon>
        <taxon>Eurotatoria</taxon>
        <taxon>Monogononta</taxon>
        <taxon>Pseudotrocha</taxon>
        <taxon>Ploima</taxon>
        <taxon>Brachionidae</taxon>
        <taxon>Brachionus</taxon>
    </lineage>
</organism>
<keyword evidence="3" id="KW-1185">Reference proteome</keyword>
<keyword evidence="1" id="KW-0812">Transmembrane</keyword>
<evidence type="ECO:0000313" key="3">
    <source>
        <dbReference type="Proteomes" id="UP000276133"/>
    </source>
</evidence>
<proteinExistence type="predicted"/>
<dbReference type="EMBL" id="REGN01001975">
    <property type="protein sequence ID" value="RNA31179.1"/>
    <property type="molecule type" value="Genomic_DNA"/>
</dbReference>
<dbReference type="Proteomes" id="UP000276133">
    <property type="component" value="Unassembled WGS sequence"/>
</dbReference>
<feature type="transmembrane region" description="Helical" evidence="1">
    <location>
        <begin position="21"/>
        <end position="42"/>
    </location>
</feature>
<accession>A0A3M7S691</accession>
<dbReference type="AlphaFoldDB" id="A0A3M7S691"/>
<gene>
    <name evidence="2" type="ORF">BpHYR1_015930</name>
</gene>